<feature type="domain" description="MULE transposase" evidence="1">
    <location>
        <begin position="96"/>
        <end position="175"/>
    </location>
</feature>
<dbReference type="Proteomes" id="UP000827092">
    <property type="component" value="Unassembled WGS sequence"/>
</dbReference>
<proteinExistence type="predicted"/>
<organism evidence="2 3">
    <name type="scientific">Oedothorax gibbosus</name>
    <dbReference type="NCBI Taxonomy" id="931172"/>
    <lineage>
        <taxon>Eukaryota</taxon>
        <taxon>Metazoa</taxon>
        <taxon>Ecdysozoa</taxon>
        <taxon>Arthropoda</taxon>
        <taxon>Chelicerata</taxon>
        <taxon>Arachnida</taxon>
        <taxon>Araneae</taxon>
        <taxon>Araneomorphae</taxon>
        <taxon>Entelegynae</taxon>
        <taxon>Araneoidea</taxon>
        <taxon>Linyphiidae</taxon>
        <taxon>Erigoninae</taxon>
        <taxon>Oedothorax</taxon>
    </lineage>
</organism>
<dbReference type="PANTHER" id="PTHR33977">
    <property type="entry name" value="ZINC ION BINDING PROTEIN"/>
    <property type="match status" value="1"/>
</dbReference>
<gene>
    <name evidence="2" type="ORF">JTE90_019408</name>
</gene>
<evidence type="ECO:0000313" key="2">
    <source>
        <dbReference type="EMBL" id="KAG8175596.1"/>
    </source>
</evidence>
<accession>A0AAV6TVD1</accession>
<dbReference type="AlphaFoldDB" id="A0AAV6TVD1"/>
<evidence type="ECO:0000313" key="3">
    <source>
        <dbReference type="Proteomes" id="UP000827092"/>
    </source>
</evidence>
<reference evidence="2 3" key="1">
    <citation type="journal article" date="2022" name="Nat. Ecol. Evol.">
        <title>A masculinizing supergene underlies an exaggerated male reproductive morph in a spider.</title>
        <authorList>
            <person name="Hendrickx F."/>
            <person name="De Corte Z."/>
            <person name="Sonet G."/>
            <person name="Van Belleghem S.M."/>
            <person name="Kostlbacher S."/>
            <person name="Vangestel C."/>
        </authorList>
    </citation>
    <scope>NUCLEOTIDE SEQUENCE [LARGE SCALE GENOMIC DNA]</scope>
    <source>
        <strain evidence="2">W744_W776</strain>
    </source>
</reference>
<keyword evidence="3" id="KW-1185">Reference proteome</keyword>
<dbReference type="EMBL" id="JAFNEN010000980">
    <property type="protein sequence ID" value="KAG8175596.1"/>
    <property type="molecule type" value="Genomic_DNA"/>
</dbReference>
<comment type="caution">
    <text evidence="2">The sequence shown here is derived from an EMBL/GenBank/DDBJ whole genome shotgun (WGS) entry which is preliminary data.</text>
</comment>
<dbReference type="Pfam" id="PF10551">
    <property type="entry name" value="MULE"/>
    <property type="match status" value="1"/>
</dbReference>
<protein>
    <recommendedName>
        <fullName evidence="1">MULE transposase domain-containing protein</fullName>
    </recommendedName>
</protein>
<dbReference type="InterPro" id="IPR018289">
    <property type="entry name" value="MULE_transposase_dom"/>
</dbReference>
<sequence>MFPANLERQQLTTKQDIKEHCQFFWHRQSRKTFRRYLSVDAYVLENESSVFLYKKQGEDRLYHPKDEVCPLEKDDFAIGIMTEFQLGMLKKLGNHIICLDATHGMNAYDFKLITVLVIDEYREGIPVAWLLCNRETYTALSLFLSLLRHQVGSLNPSVIVTDKAPQYHSAFVDVFQLNCSKKLLCN</sequence>
<dbReference type="PANTHER" id="PTHR33977:SF1">
    <property type="entry name" value="ZINC ION BINDING PROTEIN"/>
    <property type="match status" value="1"/>
</dbReference>
<evidence type="ECO:0000259" key="1">
    <source>
        <dbReference type="Pfam" id="PF10551"/>
    </source>
</evidence>
<name>A0AAV6TVD1_9ARAC</name>